<evidence type="ECO:0000313" key="2">
    <source>
        <dbReference type="Proteomes" id="UP000256478"/>
    </source>
</evidence>
<comment type="caution">
    <text evidence="1">The sequence shown here is derived from an EMBL/GenBank/DDBJ whole genome shotgun (WGS) entry which is preliminary data.</text>
</comment>
<organism evidence="1 2">
    <name type="scientific">Thalassotalea euphylliae</name>
    <dbReference type="NCBI Taxonomy" id="1655234"/>
    <lineage>
        <taxon>Bacteria</taxon>
        <taxon>Pseudomonadati</taxon>
        <taxon>Pseudomonadota</taxon>
        <taxon>Gammaproteobacteria</taxon>
        <taxon>Alteromonadales</taxon>
        <taxon>Colwelliaceae</taxon>
        <taxon>Thalassotalea</taxon>
    </lineage>
</organism>
<dbReference type="OrthoDB" id="6270569at2"/>
<dbReference type="SUPFAM" id="SSF81901">
    <property type="entry name" value="HCP-like"/>
    <property type="match status" value="1"/>
</dbReference>
<dbReference type="Gene3D" id="1.25.40.10">
    <property type="entry name" value="Tetratricopeptide repeat domain"/>
    <property type="match status" value="1"/>
</dbReference>
<dbReference type="InterPro" id="IPR011990">
    <property type="entry name" value="TPR-like_helical_dom_sf"/>
</dbReference>
<dbReference type="AlphaFoldDB" id="A0A3E0TW19"/>
<dbReference type="Pfam" id="PF08238">
    <property type="entry name" value="Sel1"/>
    <property type="match status" value="3"/>
</dbReference>
<dbReference type="InterPro" id="IPR006597">
    <property type="entry name" value="Sel1-like"/>
</dbReference>
<gene>
    <name evidence="1" type="ORF">DXX93_17160</name>
</gene>
<dbReference type="PANTHER" id="PTHR11102">
    <property type="entry name" value="SEL-1-LIKE PROTEIN"/>
    <property type="match status" value="1"/>
</dbReference>
<dbReference type="Proteomes" id="UP000256478">
    <property type="component" value="Unassembled WGS sequence"/>
</dbReference>
<protein>
    <submittedName>
        <fullName evidence="1">Sel1 repeat family protein</fullName>
    </submittedName>
</protein>
<proteinExistence type="predicted"/>
<name>A0A3E0TW19_9GAMM</name>
<dbReference type="InterPro" id="IPR050767">
    <property type="entry name" value="Sel1_AlgK"/>
</dbReference>
<evidence type="ECO:0000313" key="1">
    <source>
        <dbReference type="EMBL" id="REL28122.1"/>
    </source>
</evidence>
<dbReference type="EMBL" id="QUOU01000001">
    <property type="protein sequence ID" value="REL28122.1"/>
    <property type="molecule type" value="Genomic_DNA"/>
</dbReference>
<accession>A0A3E0TW19</accession>
<sequence>MNKAKIKLKNNQRDVKMIKTQVSQPLIKPIVSLALAALMALPPISAYASTTMESCLSAKCRSYFNDFDVYASSGHKEAIATIAEMYYHGYGTKKNLRRAVKYYKKAAFKGVPSAQYKMGLIYLYNDHYQDTEKGLTNIQQAAQRQHPGAMHTLGLIYLHNQNLAQADYWLAQAYRHGDTSMPNLVEQLKRDKPATLAQLPQLNEEAAENWLVWQQADKNKQASLPEYLDTQLNIFKERRRRTVQWPRYWAATP</sequence>
<dbReference type="SMART" id="SM00671">
    <property type="entry name" value="SEL1"/>
    <property type="match status" value="3"/>
</dbReference>
<reference evidence="1 2" key="1">
    <citation type="submission" date="2018-08" db="EMBL/GenBank/DDBJ databases">
        <title>Thalassotalea euphylliae genome.</title>
        <authorList>
            <person name="Summers S."/>
            <person name="Rice S.A."/>
            <person name="Freckelton M.L."/>
            <person name="Nedved B.T."/>
            <person name="Hadfield M.G."/>
        </authorList>
    </citation>
    <scope>NUCLEOTIDE SEQUENCE [LARGE SCALE GENOMIC DNA]</scope>
    <source>
        <strain evidence="1 2">H1</strain>
    </source>
</reference>
<dbReference type="PANTHER" id="PTHR11102:SF160">
    <property type="entry name" value="ERAD-ASSOCIATED E3 UBIQUITIN-PROTEIN LIGASE COMPONENT HRD3"/>
    <property type="match status" value="1"/>
</dbReference>